<dbReference type="AlphaFoldDB" id="A0A067Q1N5"/>
<protein>
    <recommendedName>
        <fullName evidence="3">F-box domain-containing protein</fullName>
    </recommendedName>
</protein>
<reference evidence="2" key="1">
    <citation type="journal article" date="2014" name="Proc. Natl. Acad. Sci. U.S.A.">
        <title>Extensive sampling of basidiomycete genomes demonstrates inadequacy of the white-rot/brown-rot paradigm for wood decay fungi.</title>
        <authorList>
            <person name="Riley R."/>
            <person name="Salamov A.A."/>
            <person name="Brown D.W."/>
            <person name="Nagy L.G."/>
            <person name="Floudas D."/>
            <person name="Held B.W."/>
            <person name="Levasseur A."/>
            <person name="Lombard V."/>
            <person name="Morin E."/>
            <person name="Otillar R."/>
            <person name="Lindquist E.A."/>
            <person name="Sun H."/>
            <person name="LaButti K.M."/>
            <person name="Schmutz J."/>
            <person name="Jabbour D."/>
            <person name="Luo H."/>
            <person name="Baker S.E."/>
            <person name="Pisabarro A.G."/>
            <person name="Walton J.D."/>
            <person name="Blanchette R.A."/>
            <person name="Henrissat B."/>
            <person name="Martin F."/>
            <person name="Cullen D."/>
            <person name="Hibbett D.S."/>
            <person name="Grigoriev I.V."/>
        </authorList>
    </citation>
    <scope>NUCLEOTIDE SEQUENCE [LARGE SCALE GENOMIC DNA]</scope>
    <source>
        <strain evidence="2">MUCL 33604</strain>
    </source>
</reference>
<dbReference type="EMBL" id="KL197722">
    <property type="protein sequence ID" value="KDQ56501.1"/>
    <property type="molecule type" value="Genomic_DNA"/>
</dbReference>
<dbReference type="InParanoid" id="A0A067Q1N5"/>
<evidence type="ECO:0008006" key="3">
    <source>
        <dbReference type="Google" id="ProtNLM"/>
    </source>
</evidence>
<sequence>MVSLVGSDSNEVVIDQISVSTTLPPRIISAIQRCPVELWSRIFEIISADGHMGTNLPLVRRFFREVSDTIRLPSVRATFDVSNRTKMGSLFQMLCSRQANRRNIQHRFLHICNSRSRAPLTSPAATLNTFLTIVSHSLTTLTLFMSPNTVIPRMHEIPLTYLRELTLHISQPQKKPELGVGRELLHSPLPFSPPFPSLRRLHLVYASAEGLTLMSDFFRPTHPLAPFLTHLRISALWKELLPADEFATALGIQSTPEPMTSPLLATVARSPLRFPATLQYLLIEAMSAPPGGCPRPL</sequence>
<name>A0A067Q1N5_9AGAM</name>
<organism evidence="1 2">
    <name type="scientific">Jaapia argillacea MUCL 33604</name>
    <dbReference type="NCBI Taxonomy" id="933084"/>
    <lineage>
        <taxon>Eukaryota</taxon>
        <taxon>Fungi</taxon>
        <taxon>Dikarya</taxon>
        <taxon>Basidiomycota</taxon>
        <taxon>Agaricomycotina</taxon>
        <taxon>Agaricomycetes</taxon>
        <taxon>Agaricomycetidae</taxon>
        <taxon>Jaapiales</taxon>
        <taxon>Jaapiaceae</taxon>
        <taxon>Jaapia</taxon>
    </lineage>
</organism>
<evidence type="ECO:0000313" key="2">
    <source>
        <dbReference type="Proteomes" id="UP000027265"/>
    </source>
</evidence>
<evidence type="ECO:0000313" key="1">
    <source>
        <dbReference type="EMBL" id="KDQ56501.1"/>
    </source>
</evidence>
<feature type="non-terminal residue" evidence="1">
    <location>
        <position position="297"/>
    </location>
</feature>
<proteinExistence type="predicted"/>
<keyword evidence="2" id="KW-1185">Reference proteome</keyword>
<dbReference type="HOGENOM" id="CLU_792415_0_0_1"/>
<accession>A0A067Q1N5</accession>
<dbReference type="Proteomes" id="UP000027265">
    <property type="component" value="Unassembled WGS sequence"/>
</dbReference>
<gene>
    <name evidence="1" type="ORF">JAAARDRAFT_36646</name>
</gene>